<dbReference type="GO" id="GO:0003676">
    <property type="term" value="F:nucleic acid binding"/>
    <property type="evidence" value="ECO:0007669"/>
    <property type="project" value="InterPro"/>
</dbReference>
<evidence type="ECO:0000256" key="3">
    <source>
        <dbReference type="ARBA" id="ARBA00022833"/>
    </source>
</evidence>
<dbReference type="EMBL" id="JAHBMH010000073">
    <property type="protein sequence ID" value="KAK1932755.1"/>
    <property type="molecule type" value="Genomic_DNA"/>
</dbReference>
<dbReference type="InterPro" id="IPR001841">
    <property type="entry name" value="Znf_RING"/>
</dbReference>
<dbReference type="GO" id="GO:0008270">
    <property type="term" value="F:zinc ion binding"/>
    <property type="evidence" value="ECO:0007669"/>
    <property type="project" value="UniProtKB-KW"/>
</dbReference>
<dbReference type="InterPro" id="IPR013083">
    <property type="entry name" value="Znf_RING/FYVE/PHD"/>
</dbReference>
<dbReference type="Gene3D" id="4.10.60.10">
    <property type="entry name" value="Zinc finger, CCHC-type"/>
    <property type="match status" value="1"/>
</dbReference>
<dbReference type="InterPro" id="IPR001878">
    <property type="entry name" value="Znf_CCHC"/>
</dbReference>
<dbReference type="PROSITE" id="PS50089">
    <property type="entry name" value="ZF_RING_2"/>
    <property type="match status" value="1"/>
</dbReference>
<keyword evidence="9" id="KW-1185">Reference proteome</keyword>
<evidence type="ECO:0000259" key="7">
    <source>
        <dbReference type="PROSITE" id="PS50158"/>
    </source>
</evidence>
<dbReference type="PROSITE" id="PS50158">
    <property type="entry name" value="ZF_CCHC"/>
    <property type="match status" value="1"/>
</dbReference>
<comment type="caution">
    <text evidence="8">The sequence shown here is derived from an EMBL/GenBank/DDBJ whole genome shotgun (WGS) entry which is preliminary data.</text>
</comment>
<accession>A0AAD9G6J9</accession>
<evidence type="ECO:0000259" key="6">
    <source>
        <dbReference type="PROSITE" id="PS50089"/>
    </source>
</evidence>
<feature type="region of interest" description="Disordered" evidence="5">
    <location>
        <begin position="256"/>
        <end position="288"/>
    </location>
</feature>
<dbReference type="Gene3D" id="3.30.40.10">
    <property type="entry name" value="Zinc/RING finger domain, C3HC4 (zinc finger)"/>
    <property type="match status" value="1"/>
</dbReference>
<evidence type="ECO:0000256" key="4">
    <source>
        <dbReference type="PROSITE-ProRule" id="PRU00047"/>
    </source>
</evidence>
<evidence type="ECO:0000256" key="5">
    <source>
        <dbReference type="SAM" id="MobiDB-lite"/>
    </source>
</evidence>
<dbReference type="AlphaFoldDB" id="A0AAD9G6J9"/>
<gene>
    <name evidence="8" type="ORF">X943_000646</name>
</gene>
<proteinExistence type="predicted"/>
<dbReference type="Pfam" id="PF13696">
    <property type="entry name" value="zf-CCHC_2"/>
    <property type="match status" value="1"/>
</dbReference>
<evidence type="ECO:0000256" key="2">
    <source>
        <dbReference type="ARBA" id="ARBA00022771"/>
    </source>
</evidence>
<feature type="domain" description="CCHC-type" evidence="7">
    <location>
        <begin position="317"/>
        <end position="330"/>
    </location>
</feature>
<keyword evidence="1" id="KW-0479">Metal-binding</keyword>
<feature type="domain" description="RING-type" evidence="6">
    <location>
        <begin position="418"/>
        <end position="465"/>
    </location>
</feature>
<sequence>MVDQLLWKLKGTNSTFTSSKLITLPCTVKSARGKLKEECGLQNVAAIDFVLYLATDESSVLPDSHMLEGHCQVLVTRCSASEASKLISNAEHTSVSPPVGVPPSMNLASSIEFANVGVNMNASRMFVSENVDASSPRTASIEPERHNNANNTSTVSIGARRDSHNSDDATSAPSTDENEWRPDSERKRVNFLLEKDEKIHSSDVYGVEGCDDSYSVGGSAVQSDDEDYLIQAAMQERDVFGGEGQDSLTRRYYRNRTVKSGSSDPSGSEAVGSPRRSGTTVVGERPQYGPGMYTAPRTVFMEPMTQEIVPVDASYICHMCGQRGHHIRNCVQPEGKRLHKKIRPATGIPVDFLDVINEDDIGKYEEVYQLKTGQFAVMKDMSKVSGGAFFTKSADQRIQSQLGISESGSKSMVRGLRCNVCNNFFNNPVATLCCGESFCLDCVLERSGGRSTLDLNNTYKCPNCDSALKYSDLQVNTSLKHAVDTLVLTKEVDSSSHDTSLNATSKRKAPVGSIGCRMDNVRPIVDINVLKRLVIDPYCWVYHFIQAKNHGVELSGKDKTLDIFTKAAPSQVPTLGFYKRLDF</sequence>
<reference evidence="8" key="1">
    <citation type="journal article" date="2014" name="Nucleic Acids Res.">
        <title>The evolutionary dynamics of variant antigen genes in Babesia reveal a history of genomic innovation underlying host-parasite interaction.</title>
        <authorList>
            <person name="Jackson A.P."/>
            <person name="Otto T.D."/>
            <person name="Darby A."/>
            <person name="Ramaprasad A."/>
            <person name="Xia D."/>
            <person name="Echaide I.E."/>
            <person name="Farber M."/>
            <person name="Gahlot S."/>
            <person name="Gamble J."/>
            <person name="Gupta D."/>
            <person name="Gupta Y."/>
            <person name="Jackson L."/>
            <person name="Malandrin L."/>
            <person name="Malas T.B."/>
            <person name="Moussa E."/>
            <person name="Nair M."/>
            <person name="Reid A.J."/>
            <person name="Sanders M."/>
            <person name="Sharma J."/>
            <person name="Tracey A."/>
            <person name="Quail M.A."/>
            <person name="Weir W."/>
            <person name="Wastling J.M."/>
            <person name="Hall N."/>
            <person name="Willadsen P."/>
            <person name="Lingelbach K."/>
            <person name="Shiels B."/>
            <person name="Tait A."/>
            <person name="Berriman M."/>
            <person name="Allred D.R."/>
            <person name="Pain A."/>
        </authorList>
    </citation>
    <scope>NUCLEOTIDE SEQUENCE</scope>
    <source>
        <strain evidence="8">1802A</strain>
    </source>
</reference>
<keyword evidence="3" id="KW-0862">Zinc</keyword>
<organism evidence="8 9">
    <name type="scientific">Babesia divergens</name>
    <dbReference type="NCBI Taxonomy" id="32595"/>
    <lineage>
        <taxon>Eukaryota</taxon>
        <taxon>Sar</taxon>
        <taxon>Alveolata</taxon>
        <taxon>Apicomplexa</taxon>
        <taxon>Aconoidasida</taxon>
        <taxon>Piroplasmida</taxon>
        <taxon>Babesiidae</taxon>
        <taxon>Babesia</taxon>
    </lineage>
</organism>
<evidence type="ECO:0000313" key="8">
    <source>
        <dbReference type="EMBL" id="KAK1932755.1"/>
    </source>
</evidence>
<dbReference type="SUPFAM" id="SSF57850">
    <property type="entry name" value="RING/U-box"/>
    <property type="match status" value="1"/>
</dbReference>
<feature type="region of interest" description="Disordered" evidence="5">
    <location>
        <begin position="135"/>
        <end position="183"/>
    </location>
</feature>
<dbReference type="InterPro" id="IPR025829">
    <property type="entry name" value="Zn_knuckle_CX2CX3GHX4C"/>
</dbReference>
<name>A0AAD9G6J9_BABDI</name>
<evidence type="ECO:0000256" key="1">
    <source>
        <dbReference type="ARBA" id="ARBA00022723"/>
    </source>
</evidence>
<evidence type="ECO:0000313" key="9">
    <source>
        <dbReference type="Proteomes" id="UP001195914"/>
    </source>
</evidence>
<reference evidence="8" key="2">
    <citation type="submission" date="2021-05" db="EMBL/GenBank/DDBJ databases">
        <authorList>
            <person name="Pain A."/>
        </authorList>
    </citation>
    <scope>NUCLEOTIDE SEQUENCE</scope>
    <source>
        <strain evidence="8">1802A</strain>
    </source>
</reference>
<dbReference type="Proteomes" id="UP001195914">
    <property type="component" value="Unassembled WGS sequence"/>
</dbReference>
<protein>
    <submittedName>
        <fullName evidence="8">Uncharacterized protein</fullName>
    </submittedName>
</protein>
<keyword evidence="2 4" id="KW-0863">Zinc-finger</keyword>